<evidence type="ECO:0000313" key="2">
    <source>
        <dbReference type="Proteomes" id="UP000078240"/>
    </source>
</evidence>
<gene>
    <name evidence="1" type="ORF">VFPBJ_11406</name>
</gene>
<protein>
    <submittedName>
        <fullName evidence="1">Uncharacterized protein</fullName>
    </submittedName>
</protein>
<dbReference type="AlphaFoldDB" id="A0A179FAJ1"/>
<comment type="caution">
    <text evidence="1">The sequence shown here is derived from an EMBL/GenBank/DDBJ whole genome shotgun (WGS) entry which is preliminary data.</text>
</comment>
<evidence type="ECO:0000313" key="1">
    <source>
        <dbReference type="EMBL" id="OAQ62545.1"/>
    </source>
</evidence>
<name>A0A179FAJ1_PURLI</name>
<dbReference type="Proteomes" id="UP000078240">
    <property type="component" value="Unassembled WGS sequence"/>
</dbReference>
<proteinExistence type="predicted"/>
<reference evidence="1 2" key="1">
    <citation type="submission" date="2016-01" db="EMBL/GenBank/DDBJ databases">
        <title>Biosynthesis of antibiotic leucinostatins and their inhibition on Phytophthora in bio-control Purpureocillium lilacinum.</title>
        <authorList>
            <person name="Wang G."/>
            <person name="Liu Z."/>
            <person name="Lin R."/>
            <person name="Li E."/>
            <person name="Mao Z."/>
            <person name="Ling J."/>
            <person name="Yin W."/>
            <person name="Xie B."/>
        </authorList>
    </citation>
    <scope>NUCLEOTIDE SEQUENCE [LARGE SCALE GENOMIC DNA]</scope>
    <source>
        <strain evidence="1">PLBJ-1</strain>
    </source>
</reference>
<organism evidence="1 2">
    <name type="scientific">Purpureocillium lilacinum</name>
    <name type="common">Paecilomyces lilacinus</name>
    <dbReference type="NCBI Taxonomy" id="33203"/>
    <lineage>
        <taxon>Eukaryota</taxon>
        <taxon>Fungi</taxon>
        <taxon>Dikarya</taxon>
        <taxon>Ascomycota</taxon>
        <taxon>Pezizomycotina</taxon>
        <taxon>Sordariomycetes</taxon>
        <taxon>Hypocreomycetidae</taxon>
        <taxon>Hypocreales</taxon>
        <taxon>Ophiocordycipitaceae</taxon>
        <taxon>Purpureocillium</taxon>
    </lineage>
</organism>
<dbReference type="EMBL" id="LSBH01000022">
    <property type="protein sequence ID" value="OAQ62545.1"/>
    <property type="molecule type" value="Genomic_DNA"/>
</dbReference>
<sequence length="50" mass="5811">MSFRKVEAVFDEVLDLFTHNSDQVILYHDGNHHIPIPGVEFRGDLWGMNL</sequence>
<accession>A0A179FAJ1</accession>